<dbReference type="Pfam" id="PF01148">
    <property type="entry name" value="CTP_transf_1"/>
    <property type="match status" value="1"/>
</dbReference>
<keyword evidence="14" id="KW-0443">Lipid metabolism</keyword>
<sequence>MAGESEPVPGAVKTSDLPVRAASAVVMIVLAAGALWAGGSVWHVFVALVAGACFFEFSRLVRRGWGRGPAATLAVFAGAAYIALAGYALAILPVAVVIGVIAVVIATDTGAYFSGRTIGGPKIAPRISPSKTWAGLVGGAIAAGLVAACAFVYNTGEFELRSMLFIAFAIGAALAVLAQAGDFFESWLKRRAGVKDSSRLIPGHGGVFDRIDGMLPVAIASYFLWAAHP</sequence>
<protein>
    <recommendedName>
        <fullName evidence="7 18">Phosphatidate cytidylyltransferase</fullName>
        <ecNumber evidence="6 18">2.7.7.41</ecNumber>
    </recommendedName>
</protein>
<feature type="transmembrane region" description="Helical" evidence="19">
    <location>
        <begin position="24"/>
        <end position="57"/>
    </location>
</feature>
<dbReference type="PANTHER" id="PTHR46382">
    <property type="entry name" value="PHOSPHATIDATE CYTIDYLYLTRANSFERASE"/>
    <property type="match status" value="1"/>
</dbReference>
<keyword evidence="16" id="KW-0594">Phospholipid biosynthesis</keyword>
<comment type="subcellular location">
    <subcellularLocation>
        <location evidence="2">Cell membrane</location>
        <topology evidence="2">Multi-pass membrane protein</topology>
    </subcellularLocation>
</comment>
<keyword evidence="12 18" id="KW-0548">Nucleotidyltransferase</keyword>
<comment type="caution">
    <text evidence="20">The sequence shown here is derived from an EMBL/GenBank/DDBJ whole genome shotgun (WGS) entry which is preliminary data.</text>
</comment>
<keyword evidence="10 18" id="KW-0808">Transferase</keyword>
<keyword evidence="8" id="KW-1003">Cell membrane</keyword>
<dbReference type="PANTHER" id="PTHR46382:SF1">
    <property type="entry name" value="PHOSPHATIDATE CYTIDYLYLTRANSFERASE"/>
    <property type="match status" value="1"/>
</dbReference>
<keyword evidence="9" id="KW-0444">Lipid biosynthesis</keyword>
<comment type="pathway">
    <text evidence="3 18">Phospholipid metabolism; CDP-diacylglycerol biosynthesis; CDP-diacylglycerol from sn-glycerol 3-phosphate: step 3/3.</text>
</comment>
<evidence type="ECO:0000256" key="15">
    <source>
        <dbReference type="ARBA" id="ARBA00023136"/>
    </source>
</evidence>
<evidence type="ECO:0000256" key="16">
    <source>
        <dbReference type="ARBA" id="ARBA00023209"/>
    </source>
</evidence>
<evidence type="ECO:0000256" key="11">
    <source>
        <dbReference type="ARBA" id="ARBA00022692"/>
    </source>
</evidence>
<evidence type="ECO:0000256" key="14">
    <source>
        <dbReference type="ARBA" id="ARBA00023098"/>
    </source>
</evidence>
<dbReference type="PROSITE" id="PS01315">
    <property type="entry name" value="CDS"/>
    <property type="match status" value="1"/>
</dbReference>
<evidence type="ECO:0000256" key="2">
    <source>
        <dbReference type="ARBA" id="ARBA00004651"/>
    </source>
</evidence>
<organism evidence="20 21">
    <name type="scientific">Blastomonas marina</name>
    <dbReference type="NCBI Taxonomy" id="1867408"/>
    <lineage>
        <taxon>Bacteria</taxon>
        <taxon>Pseudomonadati</taxon>
        <taxon>Pseudomonadota</taxon>
        <taxon>Alphaproteobacteria</taxon>
        <taxon>Sphingomonadales</taxon>
        <taxon>Sphingomonadaceae</taxon>
        <taxon>Blastomonas</taxon>
    </lineage>
</organism>
<evidence type="ECO:0000256" key="12">
    <source>
        <dbReference type="ARBA" id="ARBA00022695"/>
    </source>
</evidence>
<reference evidence="21" key="1">
    <citation type="journal article" date="2019" name="Int. J. Syst. Evol. Microbiol.">
        <title>The Global Catalogue of Microorganisms (GCM) 10K type strain sequencing project: providing services to taxonomists for standard genome sequencing and annotation.</title>
        <authorList>
            <consortium name="The Broad Institute Genomics Platform"/>
            <consortium name="The Broad Institute Genome Sequencing Center for Infectious Disease"/>
            <person name="Wu L."/>
            <person name="Ma J."/>
        </authorList>
    </citation>
    <scope>NUCLEOTIDE SEQUENCE [LARGE SCALE GENOMIC DNA]</scope>
    <source>
        <strain evidence="21">CGMCC 1.15297</strain>
    </source>
</reference>
<evidence type="ECO:0000256" key="8">
    <source>
        <dbReference type="ARBA" id="ARBA00022475"/>
    </source>
</evidence>
<evidence type="ECO:0000256" key="19">
    <source>
        <dbReference type="SAM" id="Phobius"/>
    </source>
</evidence>
<evidence type="ECO:0000256" key="10">
    <source>
        <dbReference type="ARBA" id="ARBA00022679"/>
    </source>
</evidence>
<evidence type="ECO:0000313" key="20">
    <source>
        <dbReference type="EMBL" id="GGA05740.1"/>
    </source>
</evidence>
<name>A0ABQ1FDA7_9SPHN</name>
<keyword evidence="17" id="KW-1208">Phospholipid metabolism</keyword>
<gene>
    <name evidence="20" type="ORF">GCM10010923_14450</name>
</gene>
<feature type="transmembrane region" description="Helical" evidence="19">
    <location>
        <begin position="94"/>
        <end position="113"/>
    </location>
</feature>
<dbReference type="Proteomes" id="UP000603317">
    <property type="component" value="Unassembled WGS sequence"/>
</dbReference>
<comment type="catalytic activity">
    <reaction evidence="1 18">
        <text>a 1,2-diacyl-sn-glycero-3-phosphate + CTP + H(+) = a CDP-1,2-diacyl-sn-glycerol + diphosphate</text>
        <dbReference type="Rhea" id="RHEA:16229"/>
        <dbReference type="ChEBI" id="CHEBI:15378"/>
        <dbReference type="ChEBI" id="CHEBI:33019"/>
        <dbReference type="ChEBI" id="CHEBI:37563"/>
        <dbReference type="ChEBI" id="CHEBI:58332"/>
        <dbReference type="ChEBI" id="CHEBI:58608"/>
        <dbReference type="EC" id="2.7.7.41"/>
    </reaction>
</comment>
<feature type="transmembrane region" description="Helical" evidence="19">
    <location>
        <begin position="133"/>
        <end position="153"/>
    </location>
</feature>
<evidence type="ECO:0000256" key="18">
    <source>
        <dbReference type="RuleBase" id="RU003938"/>
    </source>
</evidence>
<dbReference type="EMBL" id="BMID01000001">
    <property type="protein sequence ID" value="GGA05740.1"/>
    <property type="molecule type" value="Genomic_DNA"/>
</dbReference>
<evidence type="ECO:0000313" key="21">
    <source>
        <dbReference type="Proteomes" id="UP000603317"/>
    </source>
</evidence>
<dbReference type="EC" id="2.7.7.41" evidence="6 18"/>
<keyword evidence="13 19" id="KW-1133">Transmembrane helix</keyword>
<evidence type="ECO:0000256" key="1">
    <source>
        <dbReference type="ARBA" id="ARBA00001698"/>
    </source>
</evidence>
<keyword evidence="15 19" id="KW-0472">Membrane</keyword>
<accession>A0ABQ1FDA7</accession>
<proteinExistence type="inferred from homology"/>
<feature type="transmembrane region" description="Helical" evidence="19">
    <location>
        <begin position="69"/>
        <end position="88"/>
    </location>
</feature>
<evidence type="ECO:0000256" key="7">
    <source>
        <dbReference type="ARBA" id="ARBA00019373"/>
    </source>
</evidence>
<comment type="similarity">
    <text evidence="5 18">Belongs to the CDS family.</text>
</comment>
<evidence type="ECO:0000256" key="3">
    <source>
        <dbReference type="ARBA" id="ARBA00005119"/>
    </source>
</evidence>
<comment type="pathway">
    <text evidence="4">Lipid metabolism.</text>
</comment>
<evidence type="ECO:0000256" key="5">
    <source>
        <dbReference type="ARBA" id="ARBA00010185"/>
    </source>
</evidence>
<feature type="transmembrane region" description="Helical" evidence="19">
    <location>
        <begin position="165"/>
        <end position="184"/>
    </location>
</feature>
<evidence type="ECO:0000256" key="9">
    <source>
        <dbReference type="ARBA" id="ARBA00022516"/>
    </source>
</evidence>
<dbReference type="RefSeq" id="WP_229658125.1">
    <property type="nucleotide sequence ID" value="NZ_BMID01000001.1"/>
</dbReference>
<evidence type="ECO:0000256" key="6">
    <source>
        <dbReference type="ARBA" id="ARBA00012487"/>
    </source>
</evidence>
<dbReference type="InterPro" id="IPR000374">
    <property type="entry name" value="PC_trans"/>
</dbReference>
<keyword evidence="11 18" id="KW-0812">Transmembrane</keyword>
<evidence type="ECO:0000256" key="13">
    <source>
        <dbReference type="ARBA" id="ARBA00022989"/>
    </source>
</evidence>
<keyword evidence="21" id="KW-1185">Reference proteome</keyword>
<evidence type="ECO:0000256" key="17">
    <source>
        <dbReference type="ARBA" id="ARBA00023264"/>
    </source>
</evidence>
<evidence type="ECO:0000256" key="4">
    <source>
        <dbReference type="ARBA" id="ARBA00005189"/>
    </source>
</evidence>